<keyword evidence="1" id="KW-0175">Coiled coil</keyword>
<reference evidence="3 4" key="1">
    <citation type="submission" date="2020-05" db="EMBL/GenBank/DDBJ databases">
        <title>Complete genome sequencing of Campylobacter and Arcobacter type strains.</title>
        <authorList>
            <person name="Miller W.G."/>
            <person name="Yee E."/>
        </authorList>
    </citation>
    <scope>NUCLEOTIDE SEQUENCE [LARGE SCALE GENOMIC DNA]</scope>
    <source>
        <strain evidence="3 4">LMG 26156</strain>
    </source>
</reference>
<dbReference type="EMBL" id="CP053840">
    <property type="protein sequence ID" value="QKF68011.1"/>
    <property type="molecule type" value="Genomic_DNA"/>
</dbReference>
<keyword evidence="4" id="KW-1185">Reference proteome</keyword>
<gene>
    <name evidence="3" type="ORF">AVENP_2507</name>
</gene>
<feature type="region of interest" description="Disordered" evidence="2">
    <location>
        <begin position="1"/>
        <end position="23"/>
    </location>
</feature>
<dbReference type="Proteomes" id="UP000503482">
    <property type="component" value="Chromosome"/>
</dbReference>
<evidence type="ECO:0000256" key="1">
    <source>
        <dbReference type="SAM" id="Coils"/>
    </source>
</evidence>
<evidence type="ECO:0000313" key="3">
    <source>
        <dbReference type="EMBL" id="QKF68011.1"/>
    </source>
</evidence>
<protein>
    <submittedName>
        <fullName evidence="3">Uncharacterized protein</fullName>
    </submittedName>
</protein>
<evidence type="ECO:0000256" key="2">
    <source>
        <dbReference type="SAM" id="MobiDB-lite"/>
    </source>
</evidence>
<feature type="compositionally biased region" description="Polar residues" evidence="2">
    <location>
        <begin position="1"/>
        <end position="10"/>
    </location>
</feature>
<dbReference type="AlphaFoldDB" id="A0AAE7BA67"/>
<organism evidence="3 4">
    <name type="scientific">Arcobacter venerupis</name>
    <dbReference type="NCBI Taxonomy" id="1054033"/>
    <lineage>
        <taxon>Bacteria</taxon>
        <taxon>Pseudomonadati</taxon>
        <taxon>Campylobacterota</taxon>
        <taxon>Epsilonproteobacteria</taxon>
        <taxon>Campylobacterales</taxon>
        <taxon>Arcobacteraceae</taxon>
        <taxon>Arcobacter</taxon>
    </lineage>
</organism>
<accession>A0AAE7BA67</accession>
<name>A0AAE7BA67_9BACT</name>
<proteinExistence type="predicted"/>
<dbReference type="KEGG" id="avp:AVENP_2507"/>
<sequence length="199" mass="22963">MEISTQDYGYSSSKTTSTSKVISNSEFESYLQEQLKTKTSDDEVSNVKNDENSPIQIRHRAGTDADGNTIFFPKEIEDQLADLQKKHIETKDPKYMFMQTEIIMQYNAYQNGSDVDSMFVVGKDGQFNWTEKKATMTNNDDVDSQKFVDKMLDIFIEKLGNSSGDLKDKYQDLVDNYQQMKDQIETNKTNSYRESSFYA</sequence>
<feature type="coiled-coil region" evidence="1">
    <location>
        <begin position="163"/>
        <end position="190"/>
    </location>
</feature>
<dbReference type="RefSeq" id="WP_128360187.1">
    <property type="nucleotide sequence ID" value="NZ_CP053840.1"/>
</dbReference>
<feature type="compositionally biased region" description="Low complexity" evidence="2">
    <location>
        <begin position="11"/>
        <end position="20"/>
    </location>
</feature>
<evidence type="ECO:0000313" key="4">
    <source>
        <dbReference type="Proteomes" id="UP000503482"/>
    </source>
</evidence>